<dbReference type="Gene3D" id="3.40.50.1820">
    <property type="entry name" value="alpha/beta hydrolase"/>
    <property type="match status" value="1"/>
</dbReference>
<organism evidence="2 3">
    <name type="scientific">Irregularibacter muris</name>
    <dbReference type="NCBI Taxonomy" id="1796619"/>
    <lineage>
        <taxon>Bacteria</taxon>
        <taxon>Bacillati</taxon>
        <taxon>Bacillota</taxon>
        <taxon>Clostridia</taxon>
        <taxon>Eubacteriales</taxon>
        <taxon>Eubacteriaceae</taxon>
        <taxon>Irregularibacter</taxon>
    </lineage>
</organism>
<dbReference type="SUPFAM" id="SSF53474">
    <property type="entry name" value="alpha/beta-Hydrolases"/>
    <property type="match status" value="1"/>
</dbReference>
<sequence>MIKINKGTFQLKAQDEKELFVYRWLPERNTCQAIIQIAHGMAEHAGRYEEFAKSMVKEGYALYANDHRGHGRTAKSMEERGVFADKGGWDIVVEDMYQLTKHIKEQWPGKPIILLGHSMGSLLTRHYISLYGGGIKAVILSGTSGQHGLILDVGRNLAKIECTLRGKRYKSVLLNKLSFGSFNIKFEPARTEFDWISRDEKAVDNYIQDPYCGGIFSCGFFYDLLTGLKTINNKKLIHSIPKDLPILFISGEKDPVGNNTKDVLHVIQTYKEAGIKNIDYHFYQDARHELLHELNKEEVIEDIKSWLL</sequence>
<dbReference type="EMBL" id="JANKAS010000001">
    <property type="protein sequence ID" value="MCR1897576.1"/>
    <property type="molecule type" value="Genomic_DNA"/>
</dbReference>
<proteinExistence type="predicted"/>
<evidence type="ECO:0000313" key="2">
    <source>
        <dbReference type="EMBL" id="MCR1897576.1"/>
    </source>
</evidence>
<reference evidence="2" key="1">
    <citation type="submission" date="2022-07" db="EMBL/GenBank/DDBJ databases">
        <title>Enhanced cultured diversity of the mouse gut microbiota enables custom-made synthetic communities.</title>
        <authorList>
            <person name="Afrizal A."/>
        </authorList>
    </citation>
    <scope>NUCLEOTIDE SEQUENCE</scope>
    <source>
        <strain evidence="2">DSM 28593</strain>
    </source>
</reference>
<evidence type="ECO:0000313" key="3">
    <source>
        <dbReference type="Proteomes" id="UP001205748"/>
    </source>
</evidence>
<dbReference type="InterPro" id="IPR029058">
    <property type="entry name" value="AB_hydrolase_fold"/>
</dbReference>
<name>A0AAE3HCM7_9FIRM</name>
<comment type="caution">
    <text evidence="2">The sequence shown here is derived from an EMBL/GenBank/DDBJ whole genome shotgun (WGS) entry which is preliminary data.</text>
</comment>
<evidence type="ECO:0000259" key="1">
    <source>
        <dbReference type="Pfam" id="PF12146"/>
    </source>
</evidence>
<dbReference type="AlphaFoldDB" id="A0AAE3HCM7"/>
<feature type="domain" description="Serine aminopeptidase S33" evidence="1">
    <location>
        <begin position="32"/>
        <end position="294"/>
    </location>
</feature>
<dbReference type="RefSeq" id="WP_257528981.1">
    <property type="nucleotide sequence ID" value="NZ_JANKAS010000001.1"/>
</dbReference>
<dbReference type="InterPro" id="IPR022742">
    <property type="entry name" value="Hydrolase_4"/>
</dbReference>
<keyword evidence="3" id="KW-1185">Reference proteome</keyword>
<keyword evidence="2" id="KW-0378">Hydrolase</keyword>
<dbReference type="Proteomes" id="UP001205748">
    <property type="component" value="Unassembled WGS sequence"/>
</dbReference>
<dbReference type="Pfam" id="PF12146">
    <property type="entry name" value="Hydrolase_4"/>
    <property type="match status" value="1"/>
</dbReference>
<dbReference type="GO" id="GO:0016787">
    <property type="term" value="F:hydrolase activity"/>
    <property type="evidence" value="ECO:0007669"/>
    <property type="project" value="UniProtKB-KW"/>
</dbReference>
<accession>A0AAE3HCM7</accession>
<dbReference type="InterPro" id="IPR051044">
    <property type="entry name" value="MAG_DAG_Lipase"/>
</dbReference>
<gene>
    <name evidence="2" type="ORF">NSA47_01040</name>
</gene>
<dbReference type="PANTHER" id="PTHR11614">
    <property type="entry name" value="PHOSPHOLIPASE-RELATED"/>
    <property type="match status" value="1"/>
</dbReference>
<protein>
    <submittedName>
        <fullName evidence="2">Alpha/beta hydrolase</fullName>
    </submittedName>
</protein>